<dbReference type="PANTHER" id="PTHR22901:SF0">
    <property type="entry name" value="SIALATE O-ACETYLESTERASE"/>
    <property type="match status" value="1"/>
</dbReference>
<dbReference type="InterPro" id="IPR036514">
    <property type="entry name" value="SGNH_hydro_sf"/>
</dbReference>
<evidence type="ECO:0000313" key="4">
    <source>
        <dbReference type="EMBL" id="MBC3766187.1"/>
    </source>
</evidence>
<keyword evidence="1 4" id="KW-0378">Hydrolase</keyword>
<dbReference type="InterPro" id="IPR013783">
    <property type="entry name" value="Ig-like_fold"/>
</dbReference>
<evidence type="ECO:0000256" key="1">
    <source>
        <dbReference type="ARBA" id="ARBA00022801"/>
    </source>
</evidence>
<keyword evidence="2" id="KW-0732">Signal</keyword>
<dbReference type="Gene3D" id="2.60.40.10">
    <property type="entry name" value="Immunoglobulins"/>
    <property type="match status" value="1"/>
</dbReference>
<dbReference type="SUPFAM" id="SSF49785">
    <property type="entry name" value="Galactose-binding domain-like"/>
    <property type="match status" value="1"/>
</dbReference>
<dbReference type="PANTHER" id="PTHR22901">
    <property type="entry name" value="SIALATE O-ACETYLESTERASE"/>
    <property type="match status" value="1"/>
</dbReference>
<dbReference type="InterPro" id="IPR008979">
    <property type="entry name" value="Galactose-bd-like_sf"/>
</dbReference>
<dbReference type="InterPro" id="IPR005181">
    <property type="entry name" value="SASA"/>
</dbReference>
<organism evidence="4 5">
    <name type="scientific">Neptunicella marina</name>
    <dbReference type="NCBI Taxonomy" id="2125989"/>
    <lineage>
        <taxon>Bacteria</taxon>
        <taxon>Pseudomonadati</taxon>
        <taxon>Pseudomonadota</taxon>
        <taxon>Gammaproteobacteria</taxon>
        <taxon>Alteromonadales</taxon>
        <taxon>Alteromonadaceae</taxon>
        <taxon>Neptunicella</taxon>
    </lineage>
</organism>
<evidence type="ECO:0000256" key="2">
    <source>
        <dbReference type="SAM" id="SignalP"/>
    </source>
</evidence>
<dbReference type="InterPro" id="IPR039329">
    <property type="entry name" value="SIAE"/>
</dbReference>
<dbReference type="RefSeq" id="WP_186506657.1">
    <property type="nucleotide sequence ID" value="NZ_JACNEP010000006.1"/>
</dbReference>
<dbReference type="GO" id="GO:0001681">
    <property type="term" value="F:sialate O-acetylesterase activity"/>
    <property type="evidence" value="ECO:0007669"/>
    <property type="project" value="InterPro"/>
</dbReference>
<reference evidence="4" key="1">
    <citation type="journal article" date="2018" name="Int. J. Syst. Evol. Microbiol.">
        <title>Neptunicella marina gen. nov., sp. nov., isolated from surface seawater.</title>
        <authorList>
            <person name="Liu X."/>
            <person name="Lai Q."/>
            <person name="Du Y."/>
            <person name="Zhang X."/>
            <person name="Liu Z."/>
            <person name="Sun F."/>
            <person name="Shao Z."/>
        </authorList>
    </citation>
    <scope>NUCLEOTIDE SEQUENCE</scope>
    <source>
        <strain evidence="4">S27-2</strain>
    </source>
</reference>
<dbReference type="SUPFAM" id="SSF52266">
    <property type="entry name" value="SGNH hydrolase"/>
    <property type="match status" value="1"/>
</dbReference>
<keyword evidence="5" id="KW-1185">Reference proteome</keyword>
<feature type="signal peptide" evidence="2">
    <location>
        <begin position="1"/>
        <end position="21"/>
    </location>
</feature>
<gene>
    <name evidence="4" type="ORF">H8B19_09870</name>
</gene>
<feature type="domain" description="Sialate O-acetylesterase" evidence="3">
    <location>
        <begin position="398"/>
        <end position="505"/>
    </location>
</feature>
<sequence>MRKFGWSLGLFLMTFFTQANASVQLAALFNDHMVLQRDKQLHFWGTASPNQSVTLSFNHQSATVNADAKGNWKLTLPAMPKGGPFQLELLGERRQLIKDVYLGDVWIAGGQSNMEWKLDWGIDDLNKELEDSNYPLIRFFEVPNTQAASPQSMIPESQWKMASRDTVGNYSAVAWFFAKLLHKQQDVAVGIIDSNWGGTPAEAWVDARKLVDIPAYQALAQKTLNNKDWPQILQDNEQAEQLKFSRIGDTQLATNILKQSNDKQWRTLQLPNKQPLNDFVWIKRSVELDQLPNSPVTLNMGELVQEALVFINGKLLAQKSWNQADALFELPANAFQPGANTIALRVVNSWDNNVMLGKDQQMWLQIAENKIDLQGEWLFSNTLEAPMPKVTRYNWLPGFLYNAMIYPVLPYAIKGVIWYQGENNVAQHQDYHAVFSALIKNWRERANDPGLPFLFVQLAAYLPHKALQPKSEWAYLRDAQKQTLALDNTGMAVTIDIGNQQDIHPRNKQDVGMRLWLQAQNIAYGLSTIASGPAYKAMHNQGNSIKLEFDFAEGLGSKDNTDIKGFIIAGEDRQFYPATARVENGYIVVNSNKVPNPVAVRYAWADYPEVNLVNTQGLPAVPFRTDNWPADQIK</sequence>
<protein>
    <submittedName>
        <fullName evidence="4">Glycoside hydrolase</fullName>
    </submittedName>
</protein>
<accession>A0A8J6IUJ8</accession>
<evidence type="ECO:0000313" key="5">
    <source>
        <dbReference type="Proteomes" id="UP000601768"/>
    </source>
</evidence>
<dbReference type="Gene3D" id="3.40.50.1110">
    <property type="entry name" value="SGNH hydrolase"/>
    <property type="match status" value="2"/>
</dbReference>
<dbReference type="Proteomes" id="UP000601768">
    <property type="component" value="Unassembled WGS sequence"/>
</dbReference>
<proteinExistence type="predicted"/>
<dbReference type="GO" id="GO:0005975">
    <property type="term" value="P:carbohydrate metabolic process"/>
    <property type="evidence" value="ECO:0007669"/>
    <property type="project" value="TreeGrafter"/>
</dbReference>
<evidence type="ECO:0000259" key="3">
    <source>
        <dbReference type="Pfam" id="PF03629"/>
    </source>
</evidence>
<feature type="chain" id="PRO_5035154138" evidence="2">
    <location>
        <begin position="22"/>
        <end position="634"/>
    </location>
</feature>
<dbReference type="AlphaFoldDB" id="A0A8J6IUJ8"/>
<name>A0A8J6IUJ8_9ALTE</name>
<dbReference type="Pfam" id="PF03629">
    <property type="entry name" value="SASA"/>
    <property type="match status" value="1"/>
</dbReference>
<reference evidence="4" key="2">
    <citation type="submission" date="2020-08" db="EMBL/GenBank/DDBJ databases">
        <authorList>
            <person name="Lai Q."/>
        </authorList>
    </citation>
    <scope>NUCLEOTIDE SEQUENCE</scope>
    <source>
        <strain evidence="4">S27-2</strain>
    </source>
</reference>
<dbReference type="EMBL" id="JACNEP010000006">
    <property type="protein sequence ID" value="MBC3766187.1"/>
    <property type="molecule type" value="Genomic_DNA"/>
</dbReference>
<comment type="caution">
    <text evidence="4">The sequence shown here is derived from an EMBL/GenBank/DDBJ whole genome shotgun (WGS) entry which is preliminary data.</text>
</comment>